<name>A0ABR2KZ50_9EUKA</name>
<evidence type="ECO:0000313" key="1">
    <source>
        <dbReference type="EMBL" id="KAK8896396.1"/>
    </source>
</evidence>
<dbReference type="Proteomes" id="UP001470230">
    <property type="component" value="Unassembled WGS sequence"/>
</dbReference>
<accession>A0ABR2KZ50</accession>
<evidence type="ECO:0000313" key="2">
    <source>
        <dbReference type="Proteomes" id="UP001470230"/>
    </source>
</evidence>
<reference evidence="1 2" key="1">
    <citation type="submission" date="2024-04" db="EMBL/GenBank/DDBJ databases">
        <title>Tritrichomonas musculus Genome.</title>
        <authorList>
            <person name="Alves-Ferreira E."/>
            <person name="Grigg M."/>
            <person name="Lorenzi H."/>
            <person name="Galac M."/>
        </authorList>
    </citation>
    <scope>NUCLEOTIDE SEQUENCE [LARGE SCALE GENOMIC DNA]</scope>
    <source>
        <strain evidence="1 2">EAF2021</strain>
    </source>
</reference>
<keyword evidence="2" id="KW-1185">Reference proteome</keyword>
<protein>
    <submittedName>
        <fullName evidence="1">Uncharacterized protein</fullName>
    </submittedName>
</protein>
<sequence>MYVIEYKSPQPKNQFNTSVKVPTERQAVNRLNEFASFCDTTFKGICEVINDDIVALDKNIKVVCWSVNELTRSVNEIRESQRALRDSIQETIQNSIQQSMRVFVS</sequence>
<gene>
    <name evidence="1" type="ORF">M9Y10_014294</name>
</gene>
<dbReference type="EMBL" id="JAPFFF010000002">
    <property type="protein sequence ID" value="KAK8896396.1"/>
    <property type="molecule type" value="Genomic_DNA"/>
</dbReference>
<organism evidence="1 2">
    <name type="scientific">Tritrichomonas musculus</name>
    <dbReference type="NCBI Taxonomy" id="1915356"/>
    <lineage>
        <taxon>Eukaryota</taxon>
        <taxon>Metamonada</taxon>
        <taxon>Parabasalia</taxon>
        <taxon>Tritrichomonadida</taxon>
        <taxon>Tritrichomonadidae</taxon>
        <taxon>Tritrichomonas</taxon>
    </lineage>
</organism>
<comment type="caution">
    <text evidence="1">The sequence shown here is derived from an EMBL/GenBank/DDBJ whole genome shotgun (WGS) entry which is preliminary data.</text>
</comment>
<proteinExistence type="predicted"/>